<dbReference type="PANTHER" id="PTHR15704:SF7">
    <property type="entry name" value="SUPERKILLER COMPLEX PROTEIN 3"/>
    <property type="match status" value="1"/>
</dbReference>
<dbReference type="OrthoDB" id="421075at2759"/>
<evidence type="ECO:0000256" key="1">
    <source>
        <dbReference type="ARBA" id="ARBA00022737"/>
    </source>
</evidence>
<dbReference type="InterPro" id="IPR011990">
    <property type="entry name" value="TPR-like_helical_dom_sf"/>
</dbReference>
<name>A0A834GU62_RHOSS</name>
<protein>
    <recommendedName>
        <fullName evidence="6">Tetratricopeptide repeat protein SKI3</fullName>
    </recommendedName>
</protein>
<dbReference type="GO" id="GO:0055087">
    <property type="term" value="C:Ski complex"/>
    <property type="evidence" value="ECO:0007669"/>
    <property type="project" value="InterPro"/>
</dbReference>
<feature type="repeat" description="TPR" evidence="3">
    <location>
        <begin position="204"/>
        <end position="237"/>
    </location>
</feature>
<feature type="repeat" description="TPR" evidence="3">
    <location>
        <begin position="428"/>
        <end position="461"/>
    </location>
</feature>
<keyword evidence="5" id="KW-1185">Reference proteome</keyword>
<organism evidence="4 5">
    <name type="scientific">Rhododendron simsii</name>
    <name type="common">Sims's rhododendron</name>
    <dbReference type="NCBI Taxonomy" id="118357"/>
    <lineage>
        <taxon>Eukaryota</taxon>
        <taxon>Viridiplantae</taxon>
        <taxon>Streptophyta</taxon>
        <taxon>Embryophyta</taxon>
        <taxon>Tracheophyta</taxon>
        <taxon>Spermatophyta</taxon>
        <taxon>Magnoliopsida</taxon>
        <taxon>eudicotyledons</taxon>
        <taxon>Gunneridae</taxon>
        <taxon>Pentapetalae</taxon>
        <taxon>asterids</taxon>
        <taxon>Ericales</taxon>
        <taxon>Ericaceae</taxon>
        <taxon>Ericoideae</taxon>
        <taxon>Rhodoreae</taxon>
        <taxon>Rhododendron</taxon>
    </lineage>
</organism>
<dbReference type="SMART" id="SM00028">
    <property type="entry name" value="TPR"/>
    <property type="match status" value="5"/>
</dbReference>
<dbReference type="SUPFAM" id="SSF48452">
    <property type="entry name" value="TPR-like"/>
    <property type="match status" value="2"/>
</dbReference>
<evidence type="ECO:0000313" key="4">
    <source>
        <dbReference type="EMBL" id="KAF7141993.1"/>
    </source>
</evidence>
<dbReference type="Proteomes" id="UP000626092">
    <property type="component" value="Unassembled WGS sequence"/>
</dbReference>
<dbReference type="GO" id="GO:0006401">
    <property type="term" value="P:RNA catabolic process"/>
    <property type="evidence" value="ECO:0007669"/>
    <property type="project" value="InterPro"/>
</dbReference>
<sequence>MMEEGEDGGATAVVRQLRESIVSNPDDPGPHFNLGVLLWENAKESKETREKAAEHFLISAKLNPQNGAAFRYLGHYYSRVSIDHQRALKCYQRAVTLTPDDTESGEALCDLLDEGGKESLEVSVCREASEKSPRAFWAFRRLGYLQIHQKKWSEAVPSLQHAIRGYPACADLWEALGRAYQRLGMFTAAIKSYARATELDSSRLFALVESGNIYLMLGSFRKGVEQFQQALLISPQNVSAQYGLASALLGLSNECINSGAFKWGASLLEEASNVARAGTCLAGNIYCIWKLHGDIQLAYANCLPWTEEGQSFENDCEAMRTSILSWRTTCQSAAVYACSSYQRALHLAPWQANIYTDIAIASDLICSFNECTKQDHNVWQLAEKMSLGGLLLEGGNNEFWVVLGCLCGGSALRQHAFIRGLQIDVSLAIAWAYLGKLYREKDDKRLAMQAFDRARSIDPSLALPWAGMSADIYAREMTPDEAYESCLRAVQILPVAEFQIGLAKLAKLSGRLSSSQVFGAIQQAVQRAPYYSESHNMKGLVCEARLDYQTASASYRLARCASTFAGKVSKSHIGDVSINLARSLFQAGNALHAVQECEELNKEGLTMHFLAPSFAVSLIAECTTRKEKGVKVSILSSSEAQGANYKPFAYASYPTSPPTGHDPCHIFMLDSSHPNMQKIRWPHRLYASPREHPHVSLLTSCKRRNVGLAVILSSQGLLDLEGLHIYALSLWKLGKNDLVLSITKDLAARALSMKQPSKDASVILICRLLYYISGLESAATSILKMPKELFQSSKISFVVSAFHALDQCNLLESVVSSSRRYVVSNEEITRMHFLIALGKLVKQGSMGCLGIESGLKHLRKVLHMYPSSDLIRFVAQPFSQSLPGAAVFPEPDHMRTLLSGRMKIFSRIIWACLVSLIGSSKPVAILNKSSLAPIWCLFYKGVKSEYNLTRLFIIFKKVLHDRAILKISKNLLGYLQLSCKEWKDPHIASRCFIIGPSRGLDEKGLKSAYDILGAGAVACYASQNDEKFAVPTCKCQFMHETRAIRQLQMQLHQEPWNHNALYLLILNYLQKAREERFPQHSCEILGRLIKVALSDQLRSKKDMSSQYQMFQLLLCASEISLQGGNHIGCINHAKSASGFLLPNHSLFFAHLQLCRAYAAEDNLSNLHEEYTRCLELKTDCPIGWICLKLIESQYELQADSNLLEMCFESCSKEIKNSEHMWMAIFSLVQGLIAVWTNDFICAEELLAQACSLGGAESCLFLCHGAICIELARQLFDSQFISLAIRSLKKAKEASVISLPIVSLLLGQAEASIGSTVKWEKNLRLEWFSWPPERRPAELFFQMHLLSRESKDGSGSSSSVEFCQDPRSWILRAIHLNPSCLRYWKALQKLTE</sequence>
<feature type="repeat" description="TPR" evidence="3">
    <location>
        <begin position="170"/>
        <end position="203"/>
    </location>
</feature>
<dbReference type="Gene3D" id="1.25.40.10">
    <property type="entry name" value="Tetratricopeptide repeat domain"/>
    <property type="match status" value="3"/>
</dbReference>
<proteinExistence type="predicted"/>
<keyword evidence="1" id="KW-0677">Repeat</keyword>
<accession>A0A834GU62</accession>
<keyword evidence="2 3" id="KW-0802">TPR repeat</keyword>
<dbReference type="EMBL" id="WJXA01000006">
    <property type="protein sequence ID" value="KAF7141993.1"/>
    <property type="molecule type" value="Genomic_DNA"/>
</dbReference>
<dbReference type="InterPro" id="IPR039226">
    <property type="entry name" value="Ski3/TTC37"/>
</dbReference>
<dbReference type="PANTHER" id="PTHR15704">
    <property type="entry name" value="SUPERKILLER 3 PROTEIN-RELATED"/>
    <property type="match status" value="1"/>
</dbReference>
<dbReference type="Pfam" id="PF13432">
    <property type="entry name" value="TPR_16"/>
    <property type="match status" value="1"/>
</dbReference>
<reference evidence="4" key="1">
    <citation type="submission" date="2019-11" db="EMBL/GenBank/DDBJ databases">
        <authorList>
            <person name="Liu Y."/>
            <person name="Hou J."/>
            <person name="Li T.-Q."/>
            <person name="Guan C.-H."/>
            <person name="Wu X."/>
            <person name="Wu H.-Z."/>
            <person name="Ling F."/>
            <person name="Zhang R."/>
            <person name="Shi X.-G."/>
            <person name="Ren J.-P."/>
            <person name="Chen E.-F."/>
            <person name="Sun J.-M."/>
        </authorList>
    </citation>
    <scope>NUCLEOTIDE SEQUENCE</scope>
    <source>
        <strain evidence="4">Adult_tree_wgs_1</strain>
        <tissue evidence="4">Leaves</tissue>
    </source>
</reference>
<dbReference type="InterPro" id="IPR019734">
    <property type="entry name" value="TPR_rpt"/>
</dbReference>
<gene>
    <name evidence="4" type="ORF">RHSIM_Rhsim06G0000600</name>
</gene>
<comment type="caution">
    <text evidence="4">The sequence shown here is derived from an EMBL/GenBank/DDBJ whole genome shotgun (WGS) entry which is preliminary data.</text>
</comment>
<evidence type="ECO:0000256" key="3">
    <source>
        <dbReference type="PROSITE-ProRule" id="PRU00339"/>
    </source>
</evidence>
<evidence type="ECO:0008006" key="6">
    <source>
        <dbReference type="Google" id="ProtNLM"/>
    </source>
</evidence>
<evidence type="ECO:0000313" key="5">
    <source>
        <dbReference type="Proteomes" id="UP000626092"/>
    </source>
</evidence>
<dbReference type="PROSITE" id="PS50005">
    <property type="entry name" value="TPR"/>
    <property type="match status" value="3"/>
</dbReference>
<evidence type="ECO:0000256" key="2">
    <source>
        <dbReference type="ARBA" id="ARBA00022803"/>
    </source>
</evidence>